<comment type="caution">
    <text evidence="5">The sequence shown here is derived from an EMBL/GenBank/DDBJ whole genome shotgun (WGS) entry which is preliminary data.</text>
</comment>
<dbReference type="Gene3D" id="1.25.40.10">
    <property type="entry name" value="Tetratricopeptide repeat domain"/>
    <property type="match status" value="1"/>
</dbReference>
<proteinExistence type="predicted"/>
<dbReference type="InterPro" id="IPR011990">
    <property type="entry name" value="TPR-like_helical_dom_sf"/>
</dbReference>
<keyword evidence="3" id="KW-0998">Cell outer membrane</keyword>
<name>A0A7V5PP63_CALAY</name>
<accession>A0A7V5PP63</accession>
<protein>
    <submittedName>
        <fullName evidence="5">Outer membrane protein assembly factor BamD</fullName>
    </submittedName>
</protein>
<dbReference type="AlphaFoldDB" id="A0A7V5PP63"/>
<evidence type="ECO:0000313" key="5">
    <source>
        <dbReference type="EMBL" id="HHJ52352.1"/>
    </source>
</evidence>
<evidence type="ECO:0000256" key="2">
    <source>
        <dbReference type="ARBA" id="ARBA00023136"/>
    </source>
</evidence>
<dbReference type="EMBL" id="DROD01000275">
    <property type="protein sequence ID" value="HHJ52352.1"/>
    <property type="molecule type" value="Genomic_DNA"/>
</dbReference>
<keyword evidence="2" id="KW-0472">Membrane</keyword>
<evidence type="ECO:0000256" key="3">
    <source>
        <dbReference type="ARBA" id="ARBA00023237"/>
    </source>
</evidence>
<dbReference type="InterPro" id="IPR017689">
    <property type="entry name" value="BamD"/>
</dbReference>
<gene>
    <name evidence="5" type="primary">bamD</name>
    <name evidence="5" type="ORF">ENJ89_04085</name>
</gene>
<keyword evidence="1" id="KW-0732">Signal</keyword>
<sequence length="258" mass="30696">MIKELQLYKTIALLLLGLFLWQCAGTKPQPDWTAEQYFHYAKKLFEKEKYFDASNEFTVIVLRYPGSAVADSAQYYLAESQFKMDEYLIAASEYEKLINNMSRSPLVPMAQFKLAESYYHLSPRPSLDQKYTLMAIRAYQTFIEDYPNHKLREKAEKRIAELRDKLALKEYKNAEIYRKMRKYRSALIYYDQVLEKYYDSSWADDAMVGKIRTYMEMEDYDNAEKEIEKFFAQFPTSKLTDKVKEFQHKLADETATHE</sequence>
<dbReference type="InterPro" id="IPR039565">
    <property type="entry name" value="BamD-like"/>
</dbReference>
<dbReference type="NCBIfam" id="TIGR03302">
    <property type="entry name" value="OM_YfiO"/>
    <property type="match status" value="1"/>
</dbReference>
<evidence type="ECO:0000259" key="4">
    <source>
        <dbReference type="Pfam" id="PF13525"/>
    </source>
</evidence>
<dbReference type="SUPFAM" id="SSF48452">
    <property type="entry name" value="TPR-like"/>
    <property type="match status" value="1"/>
</dbReference>
<feature type="domain" description="Outer membrane lipoprotein BamD-like" evidence="4">
    <location>
        <begin position="32"/>
        <end position="217"/>
    </location>
</feature>
<organism evidence="5">
    <name type="scientific">Caldithrix abyssi</name>
    <dbReference type="NCBI Taxonomy" id="187145"/>
    <lineage>
        <taxon>Bacteria</taxon>
        <taxon>Pseudomonadati</taxon>
        <taxon>Calditrichota</taxon>
        <taxon>Calditrichia</taxon>
        <taxon>Calditrichales</taxon>
        <taxon>Calditrichaceae</taxon>
        <taxon>Caldithrix</taxon>
    </lineage>
</organism>
<dbReference type="Pfam" id="PF13525">
    <property type="entry name" value="YfiO"/>
    <property type="match status" value="1"/>
</dbReference>
<dbReference type="Proteomes" id="UP000886124">
    <property type="component" value="Unassembled WGS sequence"/>
</dbReference>
<reference evidence="5" key="1">
    <citation type="journal article" date="2020" name="mSystems">
        <title>Genome- and Community-Level Interaction Insights into Carbon Utilization and Element Cycling Functions of Hydrothermarchaeota in Hydrothermal Sediment.</title>
        <authorList>
            <person name="Zhou Z."/>
            <person name="Liu Y."/>
            <person name="Xu W."/>
            <person name="Pan J."/>
            <person name="Luo Z.H."/>
            <person name="Li M."/>
        </authorList>
    </citation>
    <scope>NUCLEOTIDE SEQUENCE [LARGE SCALE GENOMIC DNA]</scope>
    <source>
        <strain evidence="5">HyVt-527</strain>
    </source>
</reference>
<evidence type="ECO:0000256" key="1">
    <source>
        <dbReference type="ARBA" id="ARBA00022729"/>
    </source>
</evidence>